<dbReference type="AlphaFoldDB" id="A0AAD8X8C4"/>
<gene>
    <name evidence="2" type="ORF">BDZ83DRAFT_736104</name>
</gene>
<dbReference type="EMBL" id="JAHMHS010000230">
    <property type="protein sequence ID" value="KAK1706124.1"/>
    <property type="molecule type" value="Genomic_DNA"/>
</dbReference>
<dbReference type="GeneID" id="85396884"/>
<name>A0AAD8X8C4_GLOAC</name>
<dbReference type="Pfam" id="PF12770">
    <property type="entry name" value="CHAT"/>
    <property type="match status" value="1"/>
</dbReference>
<dbReference type="RefSeq" id="XP_060357772.1">
    <property type="nucleotide sequence ID" value="XM_060512986.1"/>
</dbReference>
<evidence type="ECO:0000259" key="1">
    <source>
        <dbReference type="Pfam" id="PF12770"/>
    </source>
</evidence>
<dbReference type="Gene3D" id="1.25.40.10">
    <property type="entry name" value="Tetratricopeptide repeat domain"/>
    <property type="match status" value="1"/>
</dbReference>
<comment type="caution">
    <text evidence="2">The sequence shown here is derived from an EMBL/GenBank/DDBJ whole genome shotgun (WGS) entry which is preliminary data.</text>
</comment>
<sequence length="826" mass="91245">MVETYVRNVRAIEEGMAKLREALEMPQSEEDRIGTLDVLTGCLHDHFNRTGDEGSMNEAVRTGRQLVSLTSQESQQRNRVLVQLARQLANRFFRTGNLAELDEAISIYEGVDKALSERHFLRLRNADALSILYRKRFERRGLDSDNEKGIAALQQCINLTTPGSQERAVKLLNLGSGLWRRFSRTRSLVDLNDAISRYEEALKIQFTEPNQDVKSSCLSGLAQLRYEHYELTGDTTLIANSVEESKKAVAALTQDHPKLATAHYVLGGSLEQRSEATGVLEDIDAALDSFKTACNLPAGEPHQRIISARRAMRILGGKQRWAEAEPIADLAVSLIPHVCTRKLTQDDQLHALHDISEVSAEACSISLRLGNVGKALQHIEFGRGLVLGYLIDGQSDLSDLRGRDSSLAHEYESLRARVSGVSTGLDEIYQELDICEAKIRQIEGFERFLLSPSLEELQAEACDGPIVVVNLSSFGADAIIVTKDDLQTLGLPEMTIHSMNRVTVAKMTWTGRERDMEPEQAPRLGVGMLEWLWSSCVHPILNMITGDVDTKSDGNNLSRIWWIGTGFASTLPFHAATGSDEETPGSTLDLSIPSYTSTIKALQNARNRSSKGQKTGDADPYHLLMVTMPSTPGQTDLPGVSREKQAIKAAIKGAYKITELERPNAQQVLDGMQDAQIVHFACHGASDPKDPLQSHLLLQNSNQTLDKLTVKSLLAEKVKTRAWIAYLSACSTAEVKAFSLKDEGLHATSAFQVAGFGHVIGSLWPVSDEVSIEVARLFYEFLSRPRTKPASPDRLVAEALRSAVLQIRTRFPDNADIWGPYIHYGA</sequence>
<feature type="domain" description="CHAT" evidence="1">
    <location>
        <begin position="529"/>
        <end position="825"/>
    </location>
</feature>
<dbReference type="Proteomes" id="UP001244207">
    <property type="component" value="Unassembled WGS sequence"/>
</dbReference>
<organism evidence="2 3">
    <name type="scientific">Glomerella acutata</name>
    <name type="common">Colletotrichum acutatum</name>
    <dbReference type="NCBI Taxonomy" id="27357"/>
    <lineage>
        <taxon>Eukaryota</taxon>
        <taxon>Fungi</taxon>
        <taxon>Dikarya</taxon>
        <taxon>Ascomycota</taxon>
        <taxon>Pezizomycotina</taxon>
        <taxon>Sordariomycetes</taxon>
        <taxon>Hypocreomycetidae</taxon>
        <taxon>Glomerellales</taxon>
        <taxon>Glomerellaceae</taxon>
        <taxon>Colletotrichum</taxon>
        <taxon>Colletotrichum acutatum species complex</taxon>
    </lineage>
</organism>
<keyword evidence="3" id="KW-1185">Reference proteome</keyword>
<accession>A0AAD8X8C4</accession>
<protein>
    <submittedName>
        <fullName evidence="2">CHAT domain-containing protein</fullName>
    </submittedName>
</protein>
<proteinExistence type="predicted"/>
<reference evidence="2" key="1">
    <citation type="submission" date="2021-12" db="EMBL/GenBank/DDBJ databases">
        <title>Comparative genomics, transcriptomics and evolutionary studies reveal genomic signatures of adaptation to plant cell wall in hemibiotrophic fungi.</title>
        <authorList>
            <consortium name="DOE Joint Genome Institute"/>
            <person name="Baroncelli R."/>
            <person name="Diaz J.F."/>
            <person name="Benocci T."/>
            <person name="Peng M."/>
            <person name="Battaglia E."/>
            <person name="Haridas S."/>
            <person name="Andreopoulos W."/>
            <person name="Labutti K."/>
            <person name="Pangilinan J."/>
            <person name="Floch G.L."/>
            <person name="Makela M.R."/>
            <person name="Henrissat B."/>
            <person name="Grigoriev I.V."/>
            <person name="Crouch J.A."/>
            <person name="De Vries R.P."/>
            <person name="Sukno S.A."/>
            <person name="Thon M.R."/>
        </authorList>
    </citation>
    <scope>NUCLEOTIDE SEQUENCE</scope>
    <source>
        <strain evidence="2">CBS 112980</strain>
    </source>
</reference>
<dbReference type="InterPro" id="IPR011990">
    <property type="entry name" value="TPR-like_helical_dom_sf"/>
</dbReference>
<evidence type="ECO:0000313" key="3">
    <source>
        <dbReference type="Proteomes" id="UP001244207"/>
    </source>
</evidence>
<dbReference type="InterPro" id="IPR024983">
    <property type="entry name" value="CHAT_dom"/>
</dbReference>
<evidence type="ECO:0000313" key="2">
    <source>
        <dbReference type="EMBL" id="KAK1706124.1"/>
    </source>
</evidence>